<protein>
    <submittedName>
        <fullName evidence="1">Uncharacterized protein</fullName>
    </submittedName>
</protein>
<organism evidence="1 2">
    <name type="scientific">Paracoccus yeei</name>
    <dbReference type="NCBI Taxonomy" id="147645"/>
    <lineage>
        <taxon>Bacteria</taxon>
        <taxon>Pseudomonadati</taxon>
        <taxon>Pseudomonadota</taxon>
        <taxon>Alphaproteobacteria</taxon>
        <taxon>Rhodobacterales</taxon>
        <taxon>Paracoccaceae</taxon>
        <taxon>Paracoccus</taxon>
    </lineage>
</organism>
<dbReference type="RefSeq" id="WP_080623085.1">
    <property type="nucleotide sequence ID" value="NZ_CAWMZI010000005.1"/>
</dbReference>
<dbReference type="Proteomes" id="UP000191257">
    <property type="component" value="Plasmid unnamed4"/>
</dbReference>
<geneLocation type="plasmid" evidence="1 2">
    <name>unnamed4</name>
</geneLocation>
<keyword evidence="1" id="KW-0614">Plasmid</keyword>
<keyword evidence="2" id="KW-1185">Reference proteome</keyword>
<sequence>MVVDYAGLIGEFLGGPGFKLPLGSRDRIISRLRDALDKVLADPTVLSGLGQAARARALQDFYLDRQGPPDCSGYDWILAGKPEPAPALLS</sequence>
<accession>A0A1V0GYN9</accession>
<evidence type="ECO:0000313" key="1">
    <source>
        <dbReference type="EMBL" id="ARC38799.1"/>
    </source>
</evidence>
<dbReference type="KEGG" id="pye:A6J80_21065"/>
<evidence type="ECO:0000313" key="2">
    <source>
        <dbReference type="Proteomes" id="UP000191257"/>
    </source>
</evidence>
<proteinExistence type="predicted"/>
<name>A0A1V0GYN9_9RHOB</name>
<dbReference type="AlphaFoldDB" id="A0A1V0GYN9"/>
<dbReference type="EMBL" id="CP020444">
    <property type="protein sequence ID" value="ARC38799.1"/>
    <property type="molecule type" value="Genomic_DNA"/>
</dbReference>
<reference evidence="1" key="1">
    <citation type="submission" date="2017-12" db="EMBL/GenBank/DDBJ databases">
        <title>FDA dAtabase for Regulatory Grade micrObial Sequences (FDA-ARGOS): Supporting development and validation of Infectious Disease Dx tests.</title>
        <authorList>
            <person name="Campos J."/>
            <person name="Goldberg B."/>
            <person name="Tallon L."/>
            <person name="Sadzewicz L."/>
            <person name="Sengamalay N."/>
            <person name="Ott S."/>
            <person name="Godinez A."/>
            <person name="Nagaraj S."/>
            <person name="Vyas G."/>
            <person name="Aluvathingal J."/>
            <person name="Nadendla S."/>
            <person name="Geyer C."/>
            <person name="Nandy P."/>
            <person name="Hobson J."/>
            <person name="Sichtig H."/>
        </authorList>
    </citation>
    <scope>NUCLEOTIDE SEQUENCE</scope>
    <source>
        <strain evidence="1">FDAARGOS_252</strain>
        <plasmid evidence="1">unnamed4</plasmid>
    </source>
</reference>
<gene>
    <name evidence="1" type="ORF">A6J80_21065</name>
</gene>